<sequence>MPTYVNEWHDDTRQLTLFQRPSVHERGRFYYRLQIAGQARKEGLVAAEFQYSPLHLASAGRQFDFESVRRNGPPEEIVEFGKRILYKYREQVGKGKRLNPRRTPTVSEAAKAYLDDLLALHDLGRVSWTKYEHHRCFLARYVASYEPFTKRPIDEIDFVDLTEWQRWRDTYWLTGPGASIDAIESVRGGKPFVRKISPKEKTIPTATSKSKEWGYLKAVFKFARSERHLSTIPDHVPTTPETPSSPSRVTPYFTAQDWKHLTESTTIWLNPAKLPGDNRRIRQLCWWFCLVLRAYGLRVAEGYQLKFRSLLHDVIPGTEDMYVKLQVNAVKSKVHPRSVEPIDSMRAEITNLLMKRLPAFYQEQYGRWPASTDPLWMHSDGSAIRTFEGSFDSLLKHAKMTHDVYGHDYDLTSIRHTTITDEIETTDLSVGVIATWAGTSINMLDKTYNHATTTRARRQERERRERLRAMAAQTRST</sequence>
<dbReference type="STRING" id="1437059.A6A05_16210"/>
<evidence type="ECO:0000313" key="2">
    <source>
        <dbReference type="Proteomes" id="UP000078543"/>
    </source>
</evidence>
<organism evidence="1 2">
    <name type="scientific">Magnetospirillum moscoviense</name>
    <dbReference type="NCBI Taxonomy" id="1437059"/>
    <lineage>
        <taxon>Bacteria</taxon>
        <taxon>Pseudomonadati</taxon>
        <taxon>Pseudomonadota</taxon>
        <taxon>Alphaproteobacteria</taxon>
        <taxon>Rhodospirillales</taxon>
        <taxon>Rhodospirillaceae</taxon>
        <taxon>Magnetospirillum</taxon>
    </lineage>
</organism>
<proteinExistence type="predicted"/>
<keyword evidence="2" id="KW-1185">Reference proteome</keyword>
<dbReference type="OrthoDB" id="7317066at2"/>
<evidence type="ECO:0008006" key="3">
    <source>
        <dbReference type="Google" id="ProtNLM"/>
    </source>
</evidence>
<reference evidence="1 2" key="1">
    <citation type="submission" date="2016-04" db="EMBL/GenBank/DDBJ databases">
        <title>Draft genome sequence of freshwater magnetotactic bacteria Magnetospirillum marisnigri SP-1 and Magnetospirillum moscoviense BB-1.</title>
        <authorList>
            <person name="Koziaeva V."/>
            <person name="Dziuba M.V."/>
            <person name="Ivanov T.M."/>
            <person name="Kuznetsov B."/>
            <person name="Grouzdev D.S."/>
        </authorList>
    </citation>
    <scope>NUCLEOTIDE SEQUENCE [LARGE SCALE GENOMIC DNA]</scope>
    <source>
        <strain evidence="1 2">BB-1</strain>
    </source>
</reference>
<accession>A0A178ME40</accession>
<comment type="caution">
    <text evidence="1">The sequence shown here is derived from an EMBL/GenBank/DDBJ whole genome shotgun (WGS) entry which is preliminary data.</text>
</comment>
<dbReference type="GO" id="GO:0003677">
    <property type="term" value="F:DNA binding"/>
    <property type="evidence" value="ECO:0007669"/>
    <property type="project" value="InterPro"/>
</dbReference>
<dbReference type="InterPro" id="IPR011010">
    <property type="entry name" value="DNA_brk_join_enz"/>
</dbReference>
<dbReference type="AlphaFoldDB" id="A0A178ME40"/>
<dbReference type="RefSeq" id="WP_068503831.1">
    <property type="nucleotide sequence ID" value="NZ_LWQU01000175.1"/>
</dbReference>
<dbReference type="SUPFAM" id="SSF56349">
    <property type="entry name" value="DNA breaking-rejoining enzymes"/>
    <property type="match status" value="1"/>
</dbReference>
<name>A0A178ME40_9PROT</name>
<gene>
    <name evidence="1" type="ORF">A6A05_16210</name>
</gene>
<dbReference type="Proteomes" id="UP000078543">
    <property type="component" value="Unassembled WGS sequence"/>
</dbReference>
<dbReference type="EMBL" id="LWQU01000175">
    <property type="protein sequence ID" value="OAN46298.1"/>
    <property type="molecule type" value="Genomic_DNA"/>
</dbReference>
<protein>
    <recommendedName>
        <fullName evidence="3">Tyr recombinase domain-containing protein</fullName>
    </recommendedName>
</protein>
<evidence type="ECO:0000313" key="1">
    <source>
        <dbReference type="EMBL" id="OAN46298.1"/>
    </source>
</evidence>